<dbReference type="EMBL" id="NESP01000001">
    <property type="protein sequence ID" value="PUE58896.1"/>
    <property type="molecule type" value="Genomic_DNA"/>
</dbReference>
<sequence>MSNVYTFKVIKHGQVILRKQISNGTRKGMAATVLQAGPDVTYVFQSQDGASPIKKIITKKVGKDLHLTTEDGDINAPDIIIENYAEFEQNTAFATTLRSGGLSFFDTQSNGIFTSSLFGAESGITSLVASGAETTSFLSPLVLAGAGAVALIAAKSSSKSDTAAVPDANATALAKITSYGTTGTTATPTVNDYTEAGFKDVTSGNVSAINNAIASVKADSNAKVSDVVTAYLKILAEANGTNADATPTADPLLSDYQALGVQPLNTLTDAQKPNYLSLLNDIVKNRLVADIITVAKLSALSAMAEKIILIAAGNTGTTATTLTAADFQTMGLAVTIPNSMLMNAMEASANDGSSINSLAAIKAIDASYSKILAQADGIKANTSTAAKLTVADLTSLGLLSHYDATGTTNTGGAINGKAIGTGAQNASALNLLNDVMDGKTSTLVDTTAEINQLSILVDKVMDIASGATAASALTATDLSSLGLTGVTANNLQKIANQISATHSADGSAVDSLAELQTLVAKAVIQTYAEDQSVTSPAPTLQDYKDSGLTLASSPSVTWTENLKTGVNSVLATKHTYALVPDIALSFQAVLDEASNGASNTHADPTAAQYSMLLTTSHVLQGGTLGATTLASDNALSLMNDVVAHKSQLGVDTISELEAYATAIDHIMNTAAAISTTNPVTLAELSTLGLNNTASANQATFNTNLRATLDSGADVHTWAQLQALINSSIS</sequence>
<evidence type="ECO:0000313" key="1">
    <source>
        <dbReference type="EMBL" id="PUE58896.1"/>
    </source>
</evidence>
<comment type="caution">
    <text evidence="1">The sequence shown here is derived from an EMBL/GenBank/DDBJ whole genome shotgun (WGS) entry which is preliminary data.</text>
</comment>
<dbReference type="AlphaFoldDB" id="A0A315ELY1"/>
<name>A0A315ELY1_9BURK</name>
<protein>
    <submittedName>
        <fullName evidence="1">Uncharacterized protein</fullName>
    </submittedName>
</protein>
<proteinExistence type="predicted"/>
<reference evidence="1 2" key="1">
    <citation type="submission" date="2017-04" db="EMBL/GenBank/DDBJ databases">
        <title>Unexpected and diverse lifestyles within the genus Limnohabitans.</title>
        <authorList>
            <person name="Kasalicky V."/>
            <person name="Mehrshad M."/>
            <person name="Andrei S.-A."/>
            <person name="Salcher M."/>
            <person name="Kratochvilova H."/>
            <person name="Simek K."/>
            <person name="Ghai R."/>
        </authorList>
    </citation>
    <scope>NUCLEOTIDE SEQUENCE [LARGE SCALE GENOMIC DNA]</scope>
    <source>
        <strain evidence="1 2">MWH-C5</strain>
    </source>
</reference>
<keyword evidence="2" id="KW-1185">Reference proteome</keyword>
<dbReference type="Proteomes" id="UP000251341">
    <property type="component" value="Unassembled WGS sequence"/>
</dbReference>
<gene>
    <name evidence="1" type="ORF">B9Z44_04385</name>
</gene>
<accession>A0A315ELY1</accession>
<organism evidence="1 2">
    <name type="scientific">Limnohabitans curvus</name>
    <dbReference type="NCBI Taxonomy" id="323423"/>
    <lineage>
        <taxon>Bacteria</taxon>
        <taxon>Pseudomonadati</taxon>
        <taxon>Pseudomonadota</taxon>
        <taxon>Betaproteobacteria</taxon>
        <taxon>Burkholderiales</taxon>
        <taxon>Comamonadaceae</taxon>
        <taxon>Limnohabitans</taxon>
    </lineage>
</organism>
<dbReference type="RefSeq" id="WP_108358149.1">
    <property type="nucleotide sequence ID" value="NZ_NESP01000001.1"/>
</dbReference>
<evidence type="ECO:0000313" key="2">
    <source>
        <dbReference type="Proteomes" id="UP000251341"/>
    </source>
</evidence>